<protein>
    <submittedName>
        <fullName evidence="1">Uncharacterized protein</fullName>
    </submittedName>
</protein>
<proteinExistence type="predicted"/>
<name>A0AAV5C0U4_ELECO</name>
<gene>
    <name evidence="1" type="primary">ga07756</name>
    <name evidence="1" type="ORF">PR202_ga07756</name>
</gene>
<dbReference type="EMBL" id="BQKI01000003">
    <property type="protein sequence ID" value="GJM91392.1"/>
    <property type="molecule type" value="Genomic_DNA"/>
</dbReference>
<dbReference type="AlphaFoldDB" id="A0AAV5C0U4"/>
<organism evidence="1 2">
    <name type="scientific">Eleusine coracana subsp. coracana</name>
    <dbReference type="NCBI Taxonomy" id="191504"/>
    <lineage>
        <taxon>Eukaryota</taxon>
        <taxon>Viridiplantae</taxon>
        <taxon>Streptophyta</taxon>
        <taxon>Embryophyta</taxon>
        <taxon>Tracheophyta</taxon>
        <taxon>Spermatophyta</taxon>
        <taxon>Magnoliopsida</taxon>
        <taxon>Liliopsida</taxon>
        <taxon>Poales</taxon>
        <taxon>Poaceae</taxon>
        <taxon>PACMAD clade</taxon>
        <taxon>Chloridoideae</taxon>
        <taxon>Cynodonteae</taxon>
        <taxon>Eleusininae</taxon>
        <taxon>Eleusine</taxon>
    </lineage>
</organism>
<sequence>MAKGSVGGGAGLEGIMRGLKLSEEESSGLKGAWSTKSREDGKVPQAVGKLFASKAGNADGMAPAMGKI</sequence>
<evidence type="ECO:0000313" key="2">
    <source>
        <dbReference type="Proteomes" id="UP001054889"/>
    </source>
</evidence>
<dbReference type="Proteomes" id="UP001054889">
    <property type="component" value="Unassembled WGS sequence"/>
</dbReference>
<comment type="caution">
    <text evidence="1">The sequence shown here is derived from an EMBL/GenBank/DDBJ whole genome shotgun (WGS) entry which is preliminary data.</text>
</comment>
<keyword evidence="2" id="KW-1185">Reference proteome</keyword>
<reference evidence="1" key="2">
    <citation type="submission" date="2021-12" db="EMBL/GenBank/DDBJ databases">
        <title>Resequencing data analysis of finger millet.</title>
        <authorList>
            <person name="Hatakeyama M."/>
            <person name="Aluri S."/>
            <person name="Balachadran M.T."/>
            <person name="Sivarajan S.R."/>
            <person name="Poveda L."/>
            <person name="Shimizu-Inatsugi R."/>
            <person name="Schlapbach R."/>
            <person name="Sreeman S.M."/>
            <person name="Shimizu K.K."/>
        </authorList>
    </citation>
    <scope>NUCLEOTIDE SEQUENCE</scope>
</reference>
<accession>A0AAV5C0U4</accession>
<reference evidence="1" key="1">
    <citation type="journal article" date="2018" name="DNA Res.">
        <title>Multiple hybrid de novo genome assembly of finger millet, an orphan allotetraploid crop.</title>
        <authorList>
            <person name="Hatakeyama M."/>
            <person name="Aluri S."/>
            <person name="Balachadran M.T."/>
            <person name="Sivarajan S.R."/>
            <person name="Patrignani A."/>
            <person name="Gruter S."/>
            <person name="Poveda L."/>
            <person name="Shimizu-Inatsugi R."/>
            <person name="Baeten J."/>
            <person name="Francoijs K.J."/>
            <person name="Nataraja K.N."/>
            <person name="Reddy Y.A.N."/>
            <person name="Phadnis S."/>
            <person name="Ravikumar R.L."/>
            <person name="Schlapbach R."/>
            <person name="Sreeman S.M."/>
            <person name="Shimizu K.K."/>
        </authorList>
    </citation>
    <scope>NUCLEOTIDE SEQUENCE</scope>
</reference>
<evidence type="ECO:0000313" key="1">
    <source>
        <dbReference type="EMBL" id="GJM91392.1"/>
    </source>
</evidence>